<evidence type="ECO:0000256" key="7">
    <source>
        <dbReference type="ARBA" id="ARBA00022729"/>
    </source>
</evidence>
<keyword evidence="10" id="KW-0626">Porin</keyword>
<reference evidence="17" key="1">
    <citation type="submission" date="2021-12" db="EMBL/GenBank/DDBJ databases">
        <title>Discovery of the Pendulisporaceae a myxobacterial family with distinct sporulation behavior and unique specialized metabolism.</title>
        <authorList>
            <person name="Garcia R."/>
            <person name="Popoff A."/>
            <person name="Bader C.D."/>
            <person name="Loehr J."/>
            <person name="Walesch S."/>
            <person name="Walt C."/>
            <person name="Boldt J."/>
            <person name="Bunk B."/>
            <person name="Haeckl F.J.F.P.J."/>
            <person name="Gunesch A.P."/>
            <person name="Birkelbach J."/>
            <person name="Nuebel U."/>
            <person name="Pietschmann T."/>
            <person name="Bach T."/>
            <person name="Mueller R."/>
        </authorList>
    </citation>
    <scope>NUCLEOTIDE SEQUENCE</scope>
    <source>
        <strain evidence="17">MSr11367</strain>
    </source>
</reference>
<feature type="domain" description="SLBB" evidence="16">
    <location>
        <begin position="107"/>
        <end position="188"/>
    </location>
</feature>
<evidence type="ECO:0000256" key="6">
    <source>
        <dbReference type="ARBA" id="ARBA00022692"/>
    </source>
</evidence>
<organism evidence="17 18">
    <name type="scientific">Pendulispora rubella</name>
    <dbReference type="NCBI Taxonomy" id="2741070"/>
    <lineage>
        <taxon>Bacteria</taxon>
        <taxon>Pseudomonadati</taxon>
        <taxon>Myxococcota</taxon>
        <taxon>Myxococcia</taxon>
        <taxon>Myxococcales</taxon>
        <taxon>Sorangiineae</taxon>
        <taxon>Pendulisporaceae</taxon>
        <taxon>Pendulispora</taxon>
    </lineage>
</organism>
<dbReference type="Gene3D" id="3.30.1950.10">
    <property type="entry name" value="wza like domain"/>
    <property type="match status" value="1"/>
</dbReference>
<dbReference type="InterPro" id="IPR003715">
    <property type="entry name" value="Poly_export_N"/>
</dbReference>
<evidence type="ECO:0000313" key="17">
    <source>
        <dbReference type="EMBL" id="WXB09176.1"/>
    </source>
</evidence>
<keyword evidence="4" id="KW-1134">Transmembrane beta strand</keyword>
<evidence type="ECO:0000256" key="1">
    <source>
        <dbReference type="ARBA" id="ARBA00004571"/>
    </source>
</evidence>
<keyword evidence="12" id="KW-0564">Palmitate</keyword>
<keyword evidence="3" id="KW-0813">Transport</keyword>
<comment type="similarity">
    <text evidence="2">Belongs to the BexD/CtrA/VexA family.</text>
</comment>
<evidence type="ECO:0000256" key="5">
    <source>
        <dbReference type="ARBA" id="ARBA00022597"/>
    </source>
</evidence>
<dbReference type="InterPro" id="IPR054765">
    <property type="entry name" value="SLBB_dom"/>
</dbReference>
<keyword evidence="7" id="KW-0732">Signal</keyword>
<evidence type="ECO:0000259" key="16">
    <source>
        <dbReference type="Pfam" id="PF22461"/>
    </source>
</evidence>
<feature type="domain" description="Polysaccharide export protein N-terminal" evidence="15">
    <location>
        <begin position="26"/>
        <end position="102"/>
    </location>
</feature>
<evidence type="ECO:0000256" key="8">
    <source>
        <dbReference type="ARBA" id="ARBA00023047"/>
    </source>
</evidence>
<evidence type="ECO:0000256" key="4">
    <source>
        <dbReference type="ARBA" id="ARBA00022452"/>
    </source>
</evidence>
<dbReference type="InterPro" id="IPR049712">
    <property type="entry name" value="Poly_export"/>
</dbReference>
<keyword evidence="13" id="KW-0998">Cell outer membrane</keyword>
<evidence type="ECO:0000256" key="3">
    <source>
        <dbReference type="ARBA" id="ARBA00022448"/>
    </source>
</evidence>
<evidence type="ECO:0000256" key="2">
    <source>
        <dbReference type="ARBA" id="ARBA00009450"/>
    </source>
</evidence>
<keyword evidence="9" id="KW-0406">Ion transport</keyword>
<dbReference type="PANTHER" id="PTHR33619:SF3">
    <property type="entry name" value="POLYSACCHARIDE EXPORT PROTEIN GFCE-RELATED"/>
    <property type="match status" value="1"/>
</dbReference>
<dbReference type="PANTHER" id="PTHR33619">
    <property type="entry name" value="POLYSACCHARIDE EXPORT PROTEIN GFCE-RELATED"/>
    <property type="match status" value="1"/>
</dbReference>
<evidence type="ECO:0000256" key="9">
    <source>
        <dbReference type="ARBA" id="ARBA00023065"/>
    </source>
</evidence>
<keyword evidence="18" id="KW-1185">Reference proteome</keyword>
<dbReference type="Pfam" id="PF02563">
    <property type="entry name" value="Poly_export"/>
    <property type="match status" value="1"/>
</dbReference>
<proteinExistence type="inferred from homology"/>
<keyword evidence="6" id="KW-0812">Transmembrane</keyword>
<evidence type="ECO:0000256" key="14">
    <source>
        <dbReference type="ARBA" id="ARBA00023288"/>
    </source>
</evidence>
<dbReference type="EMBL" id="CP089983">
    <property type="protein sequence ID" value="WXB09176.1"/>
    <property type="molecule type" value="Genomic_DNA"/>
</dbReference>
<keyword evidence="5" id="KW-0762">Sugar transport</keyword>
<evidence type="ECO:0000256" key="10">
    <source>
        <dbReference type="ARBA" id="ARBA00023114"/>
    </source>
</evidence>
<protein>
    <submittedName>
        <fullName evidence="17">Polysaccharide export protein</fullName>
    </submittedName>
</protein>
<keyword evidence="8" id="KW-0625">Polysaccharide transport</keyword>
<evidence type="ECO:0000256" key="11">
    <source>
        <dbReference type="ARBA" id="ARBA00023136"/>
    </source>
</evidence>
<evidence type="ECO:0000256" key="12">
    <source>
        <dbReference type="ARBA" id="ARBA00023139"/>
    </source>
</evidence>
<sequence>MLATALLLASTGCGGGYPPRPKIPAPVQNSQLGPGDRMEIFVVGEKDLPKDYMVNPDGTLDFPYVGNVKVAGLEPQEVTVVLREKLAQGKILSEPQVIVTVKDYASKRVSIIGQVQKPGSIVWIPGMQLVHDAVSQVGGFTSIADSNHVLLTRQVGRDKSQTFVISADAISEGAQQDILLQAGDTIKVDQRIF</sequence>
<accession>A0ABZ2LJ38</accession>
<keyword evidence="11" id="KW-0472">Membrane</keyword>
<dbReference type="Pfam" id="PF22461">
    <property type="entry name" value="SLBB_2"/>
    <property type="match status" value="1"/>
</dbReference>
<evidence type="ECO:0000259" key="15">
    <source>
        <dbReference type="Pfam" id="PF02563"/>
    </source>
</evidence>
<evidence type="ECO:0000313" key="18">
    <source>
        <dbReference type="Proteomes" id="UP001374803"/>
    </source>
</evidence>
<name>A0ABZ2LJ38_9BACT</name>
<comment type="subcellular location">
    <subcellularLocation>
        <location evidence="1">Cell outer membrane</location>
        <topology evidence="1">Multi-pass membrane protein</topology>
    </subcellularLocation>
</comment>
<dbReference type="RefSeq" id="WP_394838847.1">
    <property type="nucleotide sequence ID" value="NZ_CP089929.1"/>
</dbReference>
<gene>
    <name evidence="17" type="ORF">LVJ94_18310</name>
</gene>
<keyword evidence="14" id="KW-0449">Lipoprotein</keyword>
<dbReference type="Gene3D" id="3.10.560.10">
    <property type="entry name" value="Outer membrane lipoprotein wza domain like"/>
    <property type="match status" value="1"/>
</dbReference>
<dbReference type="Proteomes" id="UP001374803">
    <property type="component" value="Chromosome"/>
</dbReference>
<evidence type="ECO:0000256" key="13">
    <source>
        <dbReference type="ARBA" id="ARBA00023237"/>
    </source>
</evidence>